<dbReference type="InterPro" id="IPR001647">
    <property type="entry name" value="HTH_TetR"/>
</dbReference>
<dbReference type="GO" id="GO:0003677">
    <property type="term" value="F:DNA binding"/>
    <property type="evidence" value="ECO:0007669"/>
    <property type="project" value="UniProtKB-UniRule"/>
</dbReference>
<dbReference type="Proteomes" id="UP000236214">
    <property type="component" value="Unassembled WGS sequence"/>
</dbReference>
<reference evidence="4 5" key="1">
    <citation type="submission" date="2016-05" db="EMBL/GenBank/DDBJ databases">
        <title>Whole genome sequencing of Tetragenococcus halophilus subsp. halophilus NISL 7118.</title>
        <authorList>
            <person name="Shiwa Y."/>
            <person name="Nishimura I."/>
            <person name="Yoshikawa H."/>
            <person name="Koyama Y."/>
            <person name="Oguma T."/>
        </authorList>
    </citation>
    <scope>NUCLEOTIDE SEQUENCE [LARGE SCALE GENOMIC DNA]</scope>
    <source>
        <strain evidence="4 5">NISL 7118</strain>
    </source>
</reference>
<accession>A0A2H6CUV8</accession>
<keyword evidence="5" id="KW-1185">Reference proteome</keyword>
<evidence type="ECO:0000256" key="2">
    <source>
        <dbReference type="PROSITE-ProRule" id="PRU00335"/>
    </source>
</evidence>
<dbReference type="AlphaFoldDB" id="A0A2H6CUV8"/>
<dbReference type="Gene3D" id="1.10.357.10">
    <property type="entry name" value="Tetracycline Repressor, domain 2"/>
    <property type="match status" value="1"/>
</dbReference>
<evidence type="ECO:0000313" key="4">
    <source>
        <dbReference type="EMBL" id="GBD68783.1"/>
    </source>
</evidence>
<dbReference type="InterPro" id="IPR009057">
    <property type="entry name" value="Homeodomain-like_sf"/>
</dbReference>
<dbReference type="InterPro" id="IPR050624">
    <property type="entry name" value="HTH-type_Tx_Regulator"/>
</dbReference>
<dbReference type="SUPFAM" id="SSF46689">
    <property type="entry name" value="Homeodomain-like"/>
    <property type="match status" value="1"/>
</dbReference>
<feature type="DNA-binding region" description="H-T-H motif" evidence="2">
    <location>
        <begin position="54"/>
        <end position="73"/>
    </location>
</feature>
<protein>
    <submittedName>
        <fullName evidence="4">Putative TetR family transcriptional regulator</fullName>
    </submittedName>
</protein>
<dbReference type="PANTHER" id="PTHR43479:SF11">
    <property type="entry name" value="ACREF_ENVCD OPERON REPRESSOR-RELATED"/>
    <property type="match status" value="1"/>
</dbReference>
<evidence type="ECO:0000313" key="5">
    <source>
        <dbReference type="Proteomes" id="UP000236214"/>
    </source>
</evidence>
<dbReference type="Pfam" id="PF00440">
    <property type="entry name" value="TetR_N"/>
    <property type="match status" value="1"/>
</dbReference>
<dbReference type="PANTHER" id="PTHR43479">
    <property type="entry name" value="ACREF/ENVCD OPERON REPRESSOR-RELATED"/>
    <property type="match status" value="1"/>
</dbReference>
<evidence type="ECO:0000259" key="3">
    <source>
        <dbReference type="PROSITE" id="PS50977"/>
    </source>
</evidence>
<evidence type="ECO:0000256" key="1">
    <source>
        <dbReference type="ARBA" id="ARBA00023125"/>
    </source>
</evidence>
<gene>
    <name evidence="4" type="ORF">TEHN7118_1589</name>
</gene>
<feature type="domain" description="HTH tetR-type" evidence="3">
    <location>
        <begin position="30"/>
        <end position="91"/>
    </location>
</feature>
<name>A0A2H6CUV8_TETHA</name>
<comment type="caution">
    <text evidence="4">The sequence shown here is derived from an EMBL/GenBank/DDBJ whole genome shotgun (WGS) entry which is preliminary data.</text>
</comment>
<keyword evidence="1 2" id="KW-0238">DNA-binding</keyword>
<dbReference type="EMBL" id="BDEC01000067">
    <property type="protein sequence ID" value="GBD68783.1"/>
    <property type="molecule type" value="Genomic_DNA"/>
</dbReference>
<sequence>MLVCDFAYRIEENNKKRVGTRLNGFEKRREEKEKQILEATFNLLNTNASQENITMEKIAKEAHVGKTTIFKYFDSKENLIRKMFQSYIEQLIEDARKIVYDDRPFEETLIALSQNKINYLNKITQQFYLELMNYITEKNDNELSLLMRQFTKENQNMMLDLFHRGRKEGKVALKYSDEFLINFFQTLIEGMSKPYVYERMKPYTAEWTEILIKGVAP</sequence>
<dbReference type="PROSITE" id="PS50977">
    <property type="entry name" value="HTH_TETR_2"/>
    <property type="match status" value="1"/>
</dbReference>
<organism evidence="4 5">
    <name type="scientific">Tetragenococcus halophilus subsp. halophilus</name>
    <dbReference type="NCBI Taxonomy" id="1513897"/>
    <lineage>
        <taxon>Bacteria</taxon>
        <taxon>Bacillati</taxon>
        <taxon>Bacillota</taxon>
        <taxon>Bacilli</taxon>
        <taxon>Lactobacillales</taxon>
        <taxon>Enterococcaceae</taxon>
        <taxon>Tetragenococcus</taxon>
    </lineage>
</organism>
<proteinExistence type="predicted"/>